<dbReference type="KEGG" id="hai:109371397"/>
<dbReference type="GO" id="GO:0005886">
    <property type="term" value="C:plasma membrane"/>
    <property type="evidence" value="ECO:0007669"/>
    <property type="project" value="TreeGrafter"/>
</dbReference>
<organism evidence="10 11">
    <name type="scientific">Hipposideros armiger</name>
    <name type="common">Great Himalayan leaf-nosed bat</name>
    <dbReference type="NCBI Taxonomy" id="186990"/>
    <lineage>
        <taxon>Eukaryota</taxon>
        <taxon>Metazoa</taxon>
        <taxon>Chordata</taxon>
        <taxon>Craniata</taxon>
        <taxon>Vertebrata</taxon>
        <taxon>Euteleostomi</taxon>
        <taxon>Mammalia</taxon>
        <taxon>Eutheria</taxon>
        <taxon>Laurasiatheria</taxon>
        <taxon>Chiroptera</taxon>
        <taxon>Yinpterochiroptera</taxon>
        <taxon>Rhinolophoidea</taxon>
        <taxon>Hipposideridae</taxon>
        <taxon>Hipposideros</taxon>
    </lineage>
</organism>
<comment type="similarity">
    <text evidence="3">Belongs to the NRAMP family.</text>
</comment>
<evidence type="ECO:0000256" key="5">
    <source>
        <dbReference type="ARBA" id="ARBA00022692"/>
    </source>
</evidence>
<feature type="transmembrane region" description="Helical" evidence="9">
    <location>
        <begin position="435"/>
        <end position="459"/>
    </location>
</feature>
<evidence type="ECO:0000256" key="1">
    <source>
        <dbReference type="ARBA" id="ARBA00004107"/>
    </source>
</evidence>
<reference evidence="11" key="1">
    <citation type="submission" date="2025-08" db="UniProtKB">
        <authorList>
            <consortium name="RefSeq"/>
        </authorList>
    </citation>
    <scope>IDENTIFICATION</scope>
    <source>
        <tissue evidence="11">Muscle</tissue>
    </source>
</reference>
<keyword evidence="5 9" id="KW-0812">Transmembrane</keyword>
<dbReference type="Pfam" id="PF01566">
    <property type="entry name" value="Nramp"/>
    <property type="match status" value="1"/>
</dbReference>
<dbReference type="GO" id="GO:0005384">
    <property type="term" value="F:manganese ion transmembrane transporter activity"/>
    <property type="evidence" value="ECO:0007669"/>
    <property type="project" value="TreeGrafter"/>
</dbReference>
<dbReference type="GO" id="GO:0015099">
    <property type="term" value="F:nickel cation transmembrane transporter activity"/>
    <property type="evidence" value="ECO:0007669"/>
    <property type="project" value="TreeGrafter"/>
</dbReference>
<feature type="transmembrane region" description="Helical" evidence="9">
    <location>
        <begin position="278"/>
        <end position="297"/>
    </location>
</feature>
<feature type="transmembrane region" description="Helical" evidence="9">
    <location>
        <begin position="465"/>
        <end position="487"/>
    </location>
</feature>
<evidence type="ECO:0000256" key="9">
    <source>
        <dbReference type="SAM" id="Phobius"/>
    </source>
</evidence>
<dbReference type="PRINTS" id="PR00447">
    <property type="entry name" value="NATRESASSCMP"/>
</dbReference>
<keyword evidence="4" id="KW-0408">Iron</keyword>
<dbReference type="OrthoDB" id="409173at2759"/>
<evidence type="ECO:0000313" key="10">
    <source>
        <dbReference type="Proteomes" id="UP000694851"/>
    </source>
</evidence>
<evidence type="ECO:0000256" key="2">
    <source>
        <dbReference type="ARBA" id="ARBA00004155"/>
    </source>
</evidence>
<dbReference type="NCBIfam" id="TIGR01197">
    <property type="entry name" value="nramp"/>
    <property type="match status" value="1"/>
</dbReference>
<evidence type="ECO:0000256" key="3">
    <source>
        <dbReference type="ARBA" id="ARBA00006670"/>
    </source>
</evidence>
<dbReference type="GO" id="GO:0015086">
    <property type="term" value="F:cadmium ion transmembrane transporter activity"/>
    <property type="evidence" value="ECO:0007669"/>
    <property type="project" value="TreeGrafter"/>
</dbReference>
<protein>
    <submittedName>
        <fullName evidence="11">Natural resistance-associated macrophage protein 2</fullName>
    </submittedName>
</protein>
<dbReference type="GO" id="GO:0046870">
    <property type="term" value="F:cadmium ion binding"/>
    <property type="evidence" value="ECO:0007669"/>
    <property type="project" value="TreeGrafter"/>
</dbReference>
<keyword evidence="4" id="KW-0410">Iron transport</keyword>
<feature type="transmembrane region" description="Helical" evidence="9">
    <location>
        <begin position="202"/>
        <end position="220"/>
    </location>
</feature>
<evidence type="ECO:0000256" key="7">
    <source>
        <dbReference type="ARBA" id="ARBA00023136"/>
    </source>
</evidence>
<sequence length="520" mass="57856">MKKQHKTEAAPQCELKSCSKNTMVWGTEQKMPDDDTSEDHGDFISGGAINPAYSNSSLRQSTGHSEEPFTTYFDEKITIPEEEYSCFSFRKLWAFTGPGFLMSIAYLDPGNIESDLQSGAVAGFKLLWVLLLATIVGLLLQRLAARLGVVTGLHLAEVCHRQYPKVPRIILWLMVELAIIGSDMQEVIGSAIAINLLTVGRVPLWGGVLITIVDTFVFLFLDKYGLRKLEAFFGFLITIMALTFGYEYVTVRPNQIEVLKGMFLPSCSGCGTPQIQQAVGIVGAVIMPHNMYLHSALVKSRQVNRAKKQEVREANKYFFIESCIALFVSFIINVFVVSVFAEAFFGKTNQQVIEVCRNSSSPHAGIFPEDNSTLAVDIYKGVSLFRFVFFDPNQCSWHSIWSFLSVSSELPFALIPILTFTSLRPIMSDFANGIGWRIAGGILVLIICSINMYFVVVYVQELGHMILYVVAAVVSVAYLSFVFYLIWQCLIALGMSFLDCGRTVSIATVLKEDTTGDYVK</sequence>
<comment type="subcellular location">
    <subcellularLocation>
        <location evidence="1">Late endosome membrane</location>
        <topology evidence="1">Multi-pass membrane protein</topology>
    </subcellularLocation>
    <subcellularLocation>
        <location evidence="2">Lysosome membrane</location>
        <topology evidence="2">Multi-pass membrane protein</topology>
    </subcellularLocation>
</comment>
<dbReference type="NCBIfam" id="NF037982">
    <property type="entry name" value="Nramp_1"/>
    <property type="match status" value="1"/>
</dbReference>
<dbReference type="GeneID" id="109371397"/>
<gene>
    <name evidence="11" type="primary">SLC11A2</name>
</gene>
<dbReference type="AlphaFoldDB" id="A0A8B7PVX3"/>
<keyword evidence="10" id="KW-1185">Reference proteome</keyword>
<keyword evidence="4" id="KW-0813">Transport</keyword>
<dbReference type="GO" id="GO:0015094">
    <property type="term" value="F:lead ion transmembrane transporter activity"/>
    <property type="evidence" value="ECO:0007669"/>
    <property type="project" value="TreeGrafter"/>
</dbReference>
<dbReference type="RefSeq" id="XP_019479418.1">
    <property type="nucleotide sequence ID" value="XM_019623873.1"/>
</dbReference>
<keyword evidence="7 9" id="KW-0472">Membrane</keyword>
<keyword evidence="6 9" id="KW-1133">Transmembrane helix</keyword>
<accession>A0A8B7PVX3</accession>
<feature type="transmembrane region" description="Helical" evidence="9">
    <location>
        <begin position="119"/>
        <end position="140"/>
    </location>
</feature>
<feature type="transmembrane region" description="Helical" evidence="9">
    <location>
        <begin position="400"/>
        <end position="423"/>
    </location>
</feature>
<evidence type="ECO:0000256" key="6">
    <source>
        <dbReference type="ARBA" id="ARBA00022989"/>
    </source>
</evidence>
<dbReference type="Proteomes" id="UP000694851">
    <property type="component" value="Unplaced"/>
</dbReference>
<name>A0A8B7PVX3_HIPAR</name>
<dbReference type="PANTHER" id="PTHR11706:SF40">
    <property type="entry name" value="NATURAL RESISTANCE-ASSOCIATED MACROPHAGE PROTEIN 2"/>
    <property type="match status" value="1"/>
</dbReference>
<dbReference type="GO" id="GO:0015093">
    <property type="term" value="F:ferrous iron transmembrane transporter activity"/>
    <property type="evidence" value="ECO:0007669"/>
    <property type="project" value="TreeGrafter"/>
</dbReference>
<dbReference type="InterPro" id="IPR001046">
    <property type="entry name" value="NRAMP_fam"/>
</dbReference>
<feature type="transmembrane region" description="Helical" evidence="9">
    <location>
        <begin position="232"/>
        <end position="249"/>
    </location>
</feature>
<dbReference type="CTD" id="4891"/>
<feature type="transmembrane region" description="Helical" evidence="9">
    <location>
        <begin position="318"/>
        <end position="341"/>
    </location>
</feature>
<proteinExistence type="inferred from homology"/>
<evidence type="ECO:0000256" key="4">
    <source>
        <dbReference type="ARBA" id="ARBA00022496"/>
    </source>
</evidence>
<keyword evidence="8" id="KW-0458">Lysosome</keyword>
<keyword evidence="4" id="KW-0406">Ion transport</keyword>
<evidence type="ECO:0000256" key="8">
    <source>
        <dbReference type="ARBA" id="ARBA00023228"/>
    </source>
</evidence>
<dbReference type="GO" id="GO:0031902">
    <property type="term" value="C:late endosome membrane"/>
    <property type="evidence" value="ECO:0007669"/>
    <property type="project" value="UniProtKB-SubCell"/>
</dbReference>
<dbReference type="GO" id="GO:0005765">
    <property type="term" value="C:lysosomal membrane"/>
    <property type="evidence" value="ECO:0007669"/>
    <property type="project" value="UniProtKB-SubCell"/>
</dbReference>
<evidence type="ECO:0000313" key="11">
    <source>
        <dbReference type="RefSeq" id="XP_019479418.1"/>
    </source>
</evidence>
<dbReference type="PANTHER" id="PTHR11706">
    <property type="entry name" value="SOLUTE CARRIER PROTEIN FAMILY 11 MEMBER"/>
    <property type="match status" value="1"/>
</dbReference>
<dbReference type="GO" id="GO:0015087">
    <property type="term" value="F:cobalt ion transmembrane transporter activity"/>
    <property type="evidence" value="ECO:0007669"/>
    <property type="project" value="TreeGrafter"/>
</dbReference>